<name>A0A2G6MRC1_9BACT</name>
<accession>A0A2G6MRC1</accession>
<evidence type="ECO:0000256" key="2">
    <source>
        <dbReference type="SAM" id="Phobius"/>
    </source>
</evidence>
<evidence type="ECO:0000256" key="1">
    <source>
        <dbReference type="SAM" id="MobiDB-lite"/>
    </source>
</evidence>
<feature type="compositionally biased region" description="Acidic residues" evidence="1">
    <location>
        <begin position="198"/>
        <end position="208"/>
    </location>
</feature>
<keyword evidence="2" id="KW-0472">Membrane</keyword>
<gene>
    <name evidence="3" type="ORF">CSA25_04720</name>
</gene>
<proteinExistence type="predicted"/>
<comment type="caution">
    <text evidence="3">The sequence shown here is derived from an EMBL/GenBank/DDBJ whole genome shotgun (WGS) entry which is preliminary data.</text>
</comment>
<feature type="compositionally biased region" description="Basic and acidic residues" evidence="1">
    <location>
        <begin position="119"/>
        <end position="134"/>
    </location>
</feature>
<feature type="region of interest" description="Disordered" evidence="1">
    <location>
        <begin position="181"/>
        <end position="232"/>
    </location>
</feature>
<reference evidence="3 4" key="1">
    <citation type="submission" date="2017-10" db="EMBL/GenBank/DDBJ databases">
        <title>Novel microbial diversity and functional potential in the marine mammal oral microbiome.</title>
        <authorList>
            <person name="Dudek N.K."/>
            <person name="Sun C.L."/>
            <person name="Burstein D."/>
            <person name="Kantor R.S."/>
            <person name="Aliaga Goltsman D.S."/>
            <person name="Bik E.M."/>
            <person name="Thomas B.C."/>
            <person name="Banfield J.F."/>
            <person name="Relman D.A."/>
        </authorList>
    </citation>
    <scope>NUCLEOTIDE SEQUENCE [LARGE SCALE GENOMIC DNA]</scope>
    <source>
        <strain evidence="3">DOLJORAL78_47_202</strain>
    </source>
</reference>
<sequence length="509" mass="55587">MSDPILNEEDDLISQDDIDRLMETSSVDDDTGELFQDDIDSLLNESGPDEEGLDPGEEVEGELSQDDIDRMMAVNVLDDDDELISLEDIQGVISGDTQDNVNDASDSGAEPDPVPAVEAESRQDDVTKPEKEDAPVDDAPVPSASTQAEDPFDEPIDEIQAADVADCMITQDAMDALIEAALPVPDVPEEGDWRPEADDGDGGEDDLPDPINLVSETDGDDPGDAIQESEDEITQEDIDALLQQSDEKDELLDEDEDILISQDDINTLLMATDQEDEDILGDISGEDDVSDLEDHRNDVFDELESDAGQVVLEEIDGAGHSDGKESSPAVSSKIGEKIKALFKARVILAAASVLLFMGISVPLSYFLFFSSEPEPLPERQAASLTEIDLIQDGQDTISEEMPVLPPSRRAGTILLPDFIILASDQSRTMTYVSADVSIDYSDQRAYDEINGNLAFYRDLIYEAIQTRLVSEKNNEVTEADLLWGVEVSLKKVLPPQYIDKISFESFSAT</sequence>
<feature type="compositionally biased region" description="Polar residues" evidence="1">
    <location>
        <begin position="95"/>
        <end position="105"/>
    </location>
</feature>
<dbReference type="Proteomes" id="UP000231203">
    <property type="component" value="Unassembled WGS sequence"/>
</dbReference>
<feature type="region of interest" description="Disordered" evidence="1">
    <location>
        <begin position="88"/>
        <end position="161"/>
    </location>
</feature>
<protein>
    <submittedName>
        <fullName evidence="3">Uncharacterized protein</fullName>
    </submittedName>
</protein>
<evidence type="ECO:0000313" key="4">
    <source>
        <dbReference type="Proteomes" id="UP000231203"/>
    </source>
</evidence>
<feature type="transmembrane region" description="Helical" evidence="2">
    <location>
        <begin position="346"/>
        <end position="368"/>
    </location>
</feature>
<keyword evidence="2" id="KW-1133">Transmembrane helix</keyword>
<feature type="compositionally biased region" description="Acidic residues" evidence="1">
    <location>
        <begin position="26"/>
        <end position="40"/>
    </location>
</feature>
<feature type="compositionally biased region" description="Acidic residues" evidence="1">
    <location>
        <begin position="217"/>
        <end position="232"/>
    </location>
</feature>
<dbReference type="AlphaFoldDB" id="A0A2G6MRC1"/>
<evidence type="ECO:0000313" key="3">
    <source>
        <dbReference type="EMBL" id="PIE62496.1"/>
    </source>
</evidence>
<dbReference type="EMBL" id="PDTI01000040">
    <property type="protein sequence ID" value="PIE62496.1"/>
    <property type="molecule type" value="Genomic_DNA"/>
</dbReference>
<feature type="region of interest" description="Disordered" evidence="1">
    <location>
        <begin position="24"/>
        <end position="68"/>
    </location>
</feature>
<organism evidence="3 4">
    <name type="scientific">Desulfobacter postgatei</name>
    <dbReference type="NCBI Taxonomy" id="2293"/>
    <lineage>
        <taxon>Bacteria</taxon>
        <taxon>Pseudomonadati</taxon>
        <taxon>Thermodesulfobacteriota</taxon>
        <taxon>Desulfobacteria</taxon>
        <taxon>Desulfobacterales</taxon>
        <taxon>Desulfobacteraceae</taxon>
        <taxon>Desulfobacter</taxon>
    </lineage>
</organism>
<keyword evidence="2" id="KW-0812">Transmembrane</keyword>
<feature type="compositionally biased region" description="Acidic residues" evidence="1">
    <location>
        <begin position="47"/>
        <end position="66"/>
    </location>
</feature>